<reference evidence="1" key="1">
    <citation type="submission" date="2020-03" db="EMBL/GenBank/DDBJ databases">
        <title>The deep terrestrial virosphere.</title>
        <authorList>
            <person name="Holmfeldt K."/>
            <person name="Nilsson E."/>
            <person name="Simone D."/>
            <person name="Lopez-Fernandez M."/>
            <person name="Wu X."/>
            <person name="de Brujin I."/>
            <person name="Lundin D."/>
            <person name="Andersson A."/>
            <person name="Bertilsson S."/>
            <person name="Dopson M."/>
        </authorList>
    </citation>
    <scope>NUCLEOTIDE SEQUENCE</scope>
    <source>
        <strain evidence="1">TM448B02664</strain>
    </source>
</reference>
<dbReference type="AlphaFoldDB" id="A0A6M3XXX8"/>
<proteinExistence type="predicted"/>
<evidence type="ECO:0000313" key="1">
    <source>
        <dbReference type="EMBL" id="QJI01624.1"/>
    </source>
</evidence>
<protein>
    <submittedName>
        <fullName evidence="1">Uncharacterized protein</fullName>
    </submittedName>
</protein>
<organism evidence="1">
    <name type="scientific">viral metagenome</name>
    <dbReference type="NCBI Taxonomy" id="1070528"/>
    <lineage>
        <taxon>unclassified sequences</taxon>
        <taxon>metagenomes</taxon>
        <taxon>organismal metagenomes</taxon>
    </lineage>
</organism>
<sequence>MLANLRAFVAALLSDALTAAGLLSDASDSDNKHRPSVSAGGLRARAYPLIVEAVEAGVAYGWRRAWKHRDGEPGEDAADPMREEIEQAVVGAICERFDFDDAET</sequence>
<name>A0A6M3XXX8_9ZZZZ</name>
<dbReference type="EMBL" id="MT144937">
    <property type="protein sequence ID" value="QJI01624.1"/>
    <property type="molecule type" value="Genomic_DNA"/>
</dbReference>
<accession>A0A6M3XXX8</accession>
<gene>
    <name evidence="1" type="ORF">TM448B02664_0012</name>
</gene>